<keyword evidence="3" id="KW-1185">Reference proteome</keyword>
<gene>
    <name evidence="2" type="ORF">DPMN_059539</name>
</gene>
<protein>
    <recommendedName>
        <fullName evidence="1">B box-type domain-containing protein</fullName>
    </recommendedName>
</protein>
<dbReference type="SMART" id="SM00336">
    <property type="entry name" value="BBOX"/>
    <property type="match status" value="4"/>
</dbReference>
<feature type="domain" description="B box-type" evidence="1">
    <location>
        <begin position="12"/>
        <end position="63"/>
    </location>
</feature>
<dbReference type="InterPro" id="IPR000315">
    <property type="entry name" value="Znf_B-box"/>
</dbReference>
<proteinExistence type="predicted"/>
<evidence type="ECO:0000259" key="1">
    <source>
        <dbReference type="SMART" id="SM00336"/>
    </source>
</evidence>
<name>A0A9D4HF28_DREPO</name>
<reference evidence="2" key="1">
    <citation type="journal article" date="2019" name="bioRxiv">
        <title>The Genome of the Zebra Mussel, Dreissena polymorpha: A Resource for Invasive Species Research.</title>
        <authorList>
            <person name="McCartney M.A."/>
            <person name="Auch B."/>
            <person name="Kono T."/>
            <person name="Mallez S."/>
            <person name="Zhang Y."/>
            <person name="Obille A."/>
            <person name="Becker A."/>
            <person name="Abrahante J.E."/>
            <person name="Garbe J."/>
            <person name="Badalamenti J.P."/>
            <person name="Herman A."/>
            <person name="Mangelson H."/>
            <person name="Liachko I."/>
            <person name="Sullivan S."/>
            <person name="Sone E.D."/>
            <person name="Koren S."/>
            <person name="Silverstein K.A.T."/>
            <person name="Beckman K.B."/>
            <person name="Gohl D.M."/>
        </authorList>
    </citation>
    <scope>NUCLEOTIDE SEQUENCE</scope>
    <source>
        <strain evidence="2">Duluth1</strain>
        <tissue evidence="2">Whole animal</tissue>
    </source>
</reference>
<organism evidence="2 3">
    <name type="scientific">Dreissena polymorpha</name>
    <name type="common">Zebra mussel</name>
    <name type="synonym">Mytilus polymorpha</name>
    <dbReference type="NCBI Taxonomy" id="45954"/>
    <lineage>
        <taxon>Eukaryota</taxon>
        <taxon>Metazoa</taxon>
        <taxon>Spiralia</taxon>
        <taxon>Lophotrochozoa</taxon>
        <taxon>Mollusca</taxon>
        <taxon>Bivalvia</taxon>
        <taxon>Autobranchia</taxon>
        <taxon>Heteroconchia</taxon>
        <taxon>Euheterodonta</taxon>
        <taxon>Imparidentia</taxon>
        <taxon>Neoheterodontei</taxon>
        <taxon>Myida</taxon>
        <taxon>Dreissenoidea</taxon>
        <taxon>Dreissenidae</taxon>
        <taxon>Dreissena</taxon>
    </lineage>
</organism>
<sequence>MSVEKFVENSKKETKLCDPCGSKNVKTEARNVCQQCENEYLCSECSENHKVGKLTRTHALVSAEKFVEASKKETKLCDPCGAKNVKKEARDVCQLCDNEFLCFECSENHKVGKLTGTHDLMSAQKFVETSKKETKLCDRCMAKNVMKEARNVCQQCENEFLCDECSEKHKVGKLTSTHVFISAEKFADNSEEENKLCDPCGALNVKKEARNVCEQCDNEFLCAECSESHTVGKITNTHDLVSSANFCNASKKETILCDPCDAKHLKREARMVCQKCENEFLCAVCSKKT</sequence>
<feature type="domain" description="B box-type" evidence="1">
    <location>
        <begin position="72"/>
        <end position="123"/>
    </location>
</feature>
<comment type="caution">
    <text evidence="2">The sequence shown here is derived from an EMBL/GenBank/DDBJ whole genome shotgun (WGS) entry which is preliminary data.</text>
</comment>
<feature type="domain" description="B box-type" evidence="1">
    <location>
        <begin position="192"/>
        <end position="243"/>
    </location>
</feature>
<dbReference type="AlphaFoldDB" id="A0A9D4HF28"/>
<accession>A0A9D4HF28</accession>
<dbReference type="EMBL" id="JAIWYP010000013">
    <property type="protein sequence ID" value="KAH3716810.1"/>
    <property type="molecule type" value="Genomic_DNA"/>
</dbReference>
<reference evidence="2" key="2">
    <citation type="submission" date="2020-11" db="EMBL/GenBank/DDBJ databases">
        <authorList>
            <person name="McCartney M.A."/>
            <person name="Auch B."/>
            <person name="Kono T."/>
            <person name="Mallez S."/>
            <person name="Becker A."/>
            <person name="Gohl D.M."/>
            <person name="Silverstein K.A.T."/>
            <person name="Koren S."/>
            <person name="Bechman K.B."/>
            <person name="Herman A."/>
            <person name="Abrahante J.E."/>
            <person name="Garbe J."/>
        </authorList>
    </citation>
    <scope>NUCLEOTIDE SEQUENCE</scope>
    <source>
        <strain evidence="2">Duluth1</strain>
        <tissue evidence="2">Whole animal</tissue>
    </source>
</reference>
<feature type="domain" description="B box-type" evidence="1">
    <location>
        <begin position="132"/>
        <end position="183"/>
    </location>
</feature>
<dbReference type="GO" id="GO:0008270">
    <property type="term" value="F:zinc ion binding"/>
    <property type="evidence" value="ECO:0007669"/>
    <property type="project" value="InterPro"/>
</dbReference>
<evidence type="ECO:0000313" key="3">
    <source>
        <dbReference type="Proteomes" id="UP000828390"/>
    </source>
</evidence>
<evidence type="ECO:0000313" key="2">
    <source>
        <dbReference type="EMBL" id="KAH3716810.1"/>
    </source>
</evidence>
<dbReference type="Proteomes" id="UP000828390">
    <property type="component" value="Unassembled WGS sequence"/>
</dbReference>